<dbReference type="SMART" id="SM00587">
    <property type="entry name" value="CHK"/>
    <property type="match status" value="1"/>
</dbReference>
<dbReference type="PANTHER" id="PTHR11012:SF56">
    <property type="entry name" value="CHK KINASE-LIKE DOMAIN-CONTAINING PROTEIN-RELATED"/>
    <property type="match status" value="1"/>
</dbReference>
<comment type="caution">
    <text evidence="2">The sequence shown here is derived from an EMBL/GenBank/DDBJ whole genome shotgun (WGS) entry which is preliminary data.</text>
</comment>
<accession>A0AAN7Q034</accession>
<dbReference type="InterPro" id="IPR004119">
    <property type="entry name" value="EcKL"/>
</dbReference>
<sequence length="397" mass="46150">MSVIQTTFSEDFINKIVKEQCKDVIEILSTETSYVVPPGENYTCELLRIVVKFSKKDRDDVQSMSMIVKHLPEGELAKSFNEEMGLFSCEFGIYCDILPMIEKLEHKEKVASKTYYASKESKNIIVMEDLSPLNYKMADRQEGLNLEHCLLAIKKIAYFHVSSLALYEKNPKIMDYYNKGMLPKSQSFEKYFSVAFQGTLNVCKTEPSLQKYYQKISKDIKDKLYTSTQRDSKLNVLNHGDFWCNNLMFQYNSDGSLKDVLFVDFQVSFFASPFYDLHYFIATSTNQEVKEKHINDILRHYYDAFVNNVKMLKIKTNVPDWTDFEKEFCDKAYMGFLAMCIGLPVIKANKTKDASVTNFIENGEEGSFRYHCFSNSNYINTIKFLMPYYDDLGVFDS</sequence>
<evidence type="ECO:0000313" key="2">
    <source>
        <dbReference type="EMBL" id="KAK4874385.1"/>
    </source>
</evidence>
<keyword evidence="3" id="KW-1185">Reference proteome</keyword>
<name>A0AAN7Q034_9COLE</name>
<dbReference type="SUPFAM" id="SSF56112">
    <property type="entry name" value="Protein kinase-like (PK-like)"/>
    <property type="match status" value="1"/>
</dbReference>
<reference evidence="3" key="1">
    <citation type="submission" date="2023-01" db="EMBL/GenBank/DDBJ databases">
        <title>Key to firefly adult light organ development and bioluminescence: homeobox transcription factors regulate luciferase expression and transportation to peroxisome.</title>
        <authorList>
            <person name="Fu X."/>
        </authorList>
    </citation>
    <scope>NUCLEOTIDE SEQUENCE [LARGE SCALE GENOMIC DNA]</scope>
</reference>
<dbReference type="AlphaFoldDB" id="A0AAN7Q034"/>
<dbReference type="PANTHER" id="PTHR11012">
    <property type="entry name" value="PROTEIN KINASE-LIKE DOMAIN-CONTAINING"/>
    <property type="match status" value="1"/>
</dbReference>
<dbReference type="Pfam" id="PF02958">
    <property type="entry name" value="EcKL"/>
    <property type="match status" value="1"/>
</dbReference>
<dbReference type="InterPro" id="IPR011009">
    <property type="entry name" value="Kinase-like_dom_sf"/>
</dbReference>
<proteinExistence type="predicted"/>
<dbReference type="Proteomes" id="UP001353858">
    <property type="component" value="Unassembled WGS sequence"/>
</dbReference>
<dbReference type="Gene3D" id="3.90.1200.10">
    <property type="match status" value="1"/>
</dbReference>
<feature type="domain" description="CHK kinase-like" evidence="1">
    <location>
        <begin position="125"/>
        <end position="311"/>
    </location>
</feature>
<evidence type="ECO:0000259" key="1">
    <source>
        <dbReference type="SMART" id="SM00587"/>
    </source>
</evidence>
<dbReference type="InterPro" id="IPR015897">
    <property type="entry name" value="CHK_kinase-like"/>
</dbReference>
<organism evidence="2 3">
    <name type="scientific">Aquatica leii</name>
    <dbReference type="NCBI Taxonomy" id="1421715"/>
    <lineage>
        <taxon>Eukaryota</taxon>
        <taxon>Metazoa</taxon>
        <taxon>Ecdysozoa</taxon>
        <taxon>Arthropoda</taxon>
        <taxon>Hexapoda</taxon>
        <taxon>Insecta</taxon>
        <taxon>Pterygota</taxon>
        <taxon>Neoptera</taxon>
        <taxon>Endopterygota</taxon>
        <taxon>Coleoptera</taxon>
        <taxon>Polyphaga</taxon>
        <taxon>Elateriformia</taxon>
        <taxon>Elateroidea</taxon>
        <taxon>Lampyridae</taxon>
        <taxon>Luciolinae</taxon>
        <taxon>Aquatica</taxon>
    </lineage>
</organism>
<protein>
    <recommendedName>
        <fullName evidence="1">CHK kinase-like domain-containing protein</fullName>
    </recommendedName>
</protein>
<dbReference type="EMBL" id="JARPUR010000006">
    <property type="protein sequence ID" value="KAK4874385.1"/>
    <property type="molecule type" value="Genomic_DNA"/>
</dbReference>
<gene>
    <name evidence="2" type="ORF">RN001_013745</name>
</gene>
<evidence type="ECO:0000313" key="3">
    <source>
        <dbReference type="Proteomes" id="UP001353858"/>
    </source>
</evidence>